<dbReference type="OrthoDB" id="5197894at2"/>
<accession>A0A3B0BW40</accession>
<feature type="region of interest" description="Disordered" evidence="1">
    <location>
        <begin position="38"/>
        <end position="61"/>
    </location>
</feature>
<proteinExistence type="predicted"/>
<reference evidence="2 3" key="1">
    <citation type="journal article" date="2015" name="Antonie Van Leeuwenhoek">
        <title>Streptomyces klenkii sp. nov., isolated from deep marine sediment.</title>
        <authorList>
            <person name="Veyisoglu A."/>
            <person name="Sahin N."/>
        </authorList>
    </citation>
    <scope>NUCLEOTIDE SEQUENCE [LARGE SCALE GENOMIC DNA]</scope>
    <source>
        <strain evidence="2 3">KCTC 29202</strain>
    </source>
</reference>
<dbReference type="Proteomes" id="UP000270343">
    <property type="component" value="Unassembled WGS sequence"/>
</dbReference>
<evidence type="ECO:0000313" key="2">
    <source>
        <dbReference type="EMBL" id="RKN77272.1"/>
    </source>
</evidence>
<feature type="compositionally biased region" description="Low complexity" evidence="1">
    <location>
        <begin position="76"/>
        <end position="115"/>
    </location>
</feature>
<gene>
    <name evidence="2" type="ORF">D7231_00555</name>
</gene>
<organism evidence="2 3">
    <name type="scientific">Streptomyces klenkii</name>
    <dbReference type="NCBI Taxonomy" id="1420899"/>
    <lineage>
        <taxon>Bacteria</taxon>
        <taxon>Bacillati</taxon>
        <taxon>Actinomycetota</taxon>
        <taxon>Actinomycetes</taxon>
        <taxon>Kitasatosporales</taxon>
        <taxon>Streptomycetaceae</taxon>
        <taxon>Streptomyces</taxon>
    </lineage>
</organism>
<keyword evidence="3" id="KW-1185">Reference proteome</keyword>
<comment type="caution">
    <text evidence="2">The sequence shown here is derived from an EMBL/GenBank/DDBJ whole genome shotgun (WGS) entry which is preliminary data.</text>
</comment>
<dbReference type="RefSeq" id="WP_120752887.1">
    <property type="nucleotide sequence ID" value="NZ_RBAM01000001.1"/>
</dbReference>
<evidence type="ECO:0000313" key="3">
    <source>
        <dbReference type="Proteomes" id="UP000270343"/>
    </source>
</evidence>
<feature type="region of interest" description="Disordered" evidence="1">
    <location>
        <begin position="76"/>
        <end position="123"/>
    </location>
</feature>
<protein>
    <submittedName>
        <fullName evidence="2">Uncharacterized protein</fullName>
    </submittedName>
</protein>
<dbReference type="AlphaFoldDB" id="A0A3B0BW40"/>
<name>A0A3B0BW40_9ACTN</name>
<evidence type="ECO:0000256" key="1">
    <source>
        <dbReference type="SAM" id="MobiDB-lite"/>
    </source>
</evidence>
<dbReference type="EMBL" id="RBAM01000001">
    <property type="protein sequence ID" value="RKN77272.1"/>
    <property type="molecule type" value="Genomic_DNA"/>
</dbReference>
<sequence>MRIELRIGRLVLDGVHRHDAPALRSALEDELGALLSRAPGTPYRSHRVRRAGASPVPADADPAVFGRRVARAVHSSLAAAAEPRAAAGPRAAGGRNTAADAAPVHGPASAAAGSPDRTKGAAR</sequence>